<organism evidence="2">
    <name type="scientific">Streptomyces sp. SID7499</name>
    <dbReference type="NCBI Taxonomy" id="2706086"/>
    <lineage>
        <taxon>Bacteria</taxon>
        <taxon>Bacillati</taxon>
        <taxon>Actinomycetota</taxon>
        <taxon>Actinomycetes</taxon>
        <taxon>Kitasatosporales</taxon>
        <taxon>Streptomycetaceae</taxon>
        <taxon>Streptomyces</taxon>
    </lineage>
</organism>
<proteinExistence type="predicted"/>
<dbReference type="AlphaFoldDB" id="A0A6G3Y259"/>
<reference evidence="2" key="1">
    <citation type="submission" date="2020-01" db="EMBL/GenBank/DDBJ databases">
        <title>Insect and environment-associated Actinomycetes.</title>
        <authorList>
            <person name="Currrie C."/>
            <person name="Chevrette M."/>
            <person name="Carlson C."/>
            <person name="Stubbendieck R."/>
            <person name="Wendt-Pienkowski E."/>
        </authorList>
    </citation>
    <scope>NUCLEOTIDE SEQUENCE</scope>
    <source>
        <strain evidence="2">SID7499</strain>
    </source>
</reference>
<dbReference type="EMBL" id="JAAGMN010010629">
    <property type="protein sequence ID" value="NEE23840.1"/>
    <property type="molecule type" value="Genomic_DNA"/>
</dbReference>
<feature type="non-terminal residue" evidence="2">
    <location>
        <position position="1"/>
    </location>
</feature>
<accession>A0A6G3Y259</accession>
<feature type="non-terminal residue" evidence="2">
    <location>
        <position position="73"/>
    </location>
</feature>
<evidence type="ECO:0000313" key="2">
    <source>
        <dbReference type="EMBL" id="NEE23840.1"/>
    </source>
</evidence>
<sequence>WSAFVERHPKLLGSVAAVVMVVLALPALGLHLGTSDQGNNPATATTRQAYDLIADGFGPGVNGPLTIAAQLDG</sequence>
<feature type="transmembrane region" description="Helical" evidence="1">
    <location>
        <begin position="12"/>
        <end position="32"/>
    </location>
</feature>
<evidence type="ECO:0000256" key="1">
    <source>
        <dbReference type="SAM" id="Phobius"/>
    </source>
</evidence>
<name>A0A6G3Y259_9ACTN</name>
<protein>
    <recommendedName>
        <fullName evidence="3">MMPL family transporter</fullName>
    </recommendedName>
</protein>
<keyword evidence="1" id="KW-0472">Membrane</keyword>
<gene>
    <name evidence="2" type="ORF">G3M58_97470</name>
</gene>
<comment type="caution">
    <text evidence="2">The sequence shown here is derived from an EMBL/GenBank/DDBJ whole genome shotgun (WGS) entry which is preliminary data.</text>
</comment>
<evidence type="ECO:0008006" key="3">
    <source>
        <dbReference type="Google" id="ProtNLM"/>
    </source>
</evidence>
<keyword evidence="1" id="KW-0812">Transmembrane</keyword>
<keyword evidence="1" id="KW-1133">Transmembrane helix</keyword>